<proteinExistence type="predicted"/>
<dbReference type="EMBL" id="JAUIZM010000008">
    <property type="protein sequence ID" value="KAK1369383.1"/>
    <property type="molecule type" value="Genomic_DNA"/>
</dbReference>
<dbReference type="Pfam" id="PF13976">
    <property type="entry name" value="gag_pre-integrs"/>
    <property type="match status" value="1"/>
</dbReference>
<accession>A0AAD8HMG2</accession>
<evidence type="ECO:0000259" key="5">
    <source>
        <dbReference type="Pfam" id="PF25597"/>
    </source>
</evidence>
<feature type="domain" description="GAG-pre-integrase" evidence="3">
    <location>
        <begin position="392"/>
        <end position="464"/>
    </location>
</feature>
<keyword evidence="1" id="KW-0645">Protease</keyword>
<sequence length="796" mass="89643">MGGHFANECRKPKAEKSDRKFEPVDYKKKYFDLLKQKGRAFITQDYDWAEDGNDLEEDTEFVNLARMADSSEQEASSSSNQVITTNLSKLSTEECNNVINDMSTELYHMRISLKSLTNENTRIKTSNQLLSDRNALLETQFAEFEKMRVEYQVAKDDLLIVLKKEESIKAQLAKEHETITRWTDSKNVATNIIKKLDVDSLGDDTSTDSEHPLEGNASTDSKHPLMDNTSTEVTCPKKCTSIVSQERLEKLNKKYGPTSKHFVQGSSSKTKAENVNIGHLSNKQLKDRDESLEVKAEVKKKKRNGKGYMKNLWYLDSGCSRHMTGDSTLLTEFVEKAGPSITFGYDSKGFTKGYGLISKDNVIIDQVTLVDGLKHNLLSISQLCDKGYRKGNVYITDFNSTSSDSITCLLSKASKDESWLWHKRLSHLNFKSMNDLVRRDLVSGLPQLEFSKDGLCDSCQKGKQKKISFRSKLDSSIDQPLQLLHMDLFGPVNVMSISKKRYYLVIVDDFSKFTWTYFLHSKDGASEIIINHMKAANNHPDLKVEAVNTACFTQNISLVNQAKGMTPYQLLKGRKPSLNFLHVFGCKCFVLRNQGENLGKFESKADEATFVGYAAGKAYMVFNYRINIVMESVHVVFYDARIQGLTDEGFHETLRFENEVEGLYFDDEDDDHVDESVPPSMTISNMDNSSSNEPSIEGTIGASVGSQNGASVGSQIGASNDVASSRPAPTTRRKWTRDHPFGLIISDASANVQTRRATQDECLYSSFLSQEESKKVEDALLDPDWVLAMQEELNQF</sequence>
<feature type="compositionally biased region" description="Polar residues" evidence="2">
    <location>
        <begin position="704"/>
        <end position="723"/>
    </location>
</feature>
<dbReference type="InterPro" id="IPR036397">
    <property type="entry name" value="RNaseH_sf"/>
</dbReference>
<organism evidence="6 7">
    <name type="scientific">Heracleum sosnowskyi</name>
    <dbReference type="NCBI Taxonomy" id="360622"/>
    <lineage>
        <taxon>Eukaryota</taxon>
        <taxon>Viridiplantae</taxon>
        <taxon>Streptophyta</taxon>
        <taxon>Embryophyta</taxon>
        <taxon>Tracheophyta</taxon>
        <taxon>Spermatophyta</taxon>
        <taxon>Magnoliopsida</taxon>
        <taxon>eudicotyledons</taxon>
        <taxon>Gunneridae</taxon>
        <taxon>Pentapetalae</taxon>
        <taxon>asterids</taxon>
        <taxon>campanulids</taxon>
        <taxon>Apiales</taxon>
        <taxon>Apiaceae</taxon>
        <taxon>Apioideae</taxon>
        <taxon>apioid superclade</taxon>
        <taxon>Tordylieae</taxon>
        <taxon>Tordyliinae</taxon>
        <taxon>Heracleum</taxon>
    </lineage>
</organism>
<evidence type="ECO:0000313" key="6">
    <source>
        <dbReference type="EMBL" id="KAK1369383.1"/>
    </source>
</evidence>
<evidence type="ECO:0008006" key="8">
    <source>
        <dbReference type="Google" id="ProtNLM"/>
    </source>
</evidence>
<dbReference type="PANTHER" id="PTHR42648:SF21">
    <property type="entry name" value="CYSTEINE-RICH RLK (RECEPTOR-LIKE PROTEIN KINASE) 8"/>
    <property type="match status" value="1"/>
</dbReference>
<feature type="domain" description="Retrovirus-related Pol polyprotein from transposon TNT 1-94-like beta-barrel" evidence="4">
    <location>
        <begin position="313"/>
        <end position="388"/>
    </location>
</feature>
<evidence type="ECO:0000256" key="2">
    <source>
        <dbReference type="SAM" id="MobiDB-lite"/>
    </source>
</evidence>
<dbReference type="InterPro" id="IPR039537">
    <property type="entry name" value="Retrotran_Ty1/copia-like"/>
</dbReference>
<dbReference type="SUPFAM" id="SSF53098">
    <property type="entry name" value="Ribonuclease H-like"/>
    <property type="match status" value="1"/>
</dbReference>
<dbReference type="Proteomes" id="UP001237642">
    <property type="component" value="Unassembled WGS sequence"/>
</dbReference>
<evidence type="ECO:0000259" key="3">
    <source>
        <dbReference type="Pfam" id="PF13976"/>
    </source>
</evidence>
<gene>
    <name evidence="6" type="ORF">POM88_035475</name>
</gene>
<dbReference type="Gene3D" id="3.30.420.10">
    <property type="entry name" value="Ribonuclease H-like superfamily/Ribonuclease H"/>
    <property type="match status" value="1"/>
</dbReference>
<dbReference type="InterPro" id="IPR025724">
    <property type="entry name" value="GAG-pre-integrase_dom"/>
</dbReference>
<dbReference type="PANTHER" id="PTHR42648">
    <property type="entry name" value="TRANSPOSASE, PUTATIVE-RELATED"/>
    <property type="match status" value="1"/>
</dbReference>
<feature type="domain" description="Retroviral polymerase SH3-like" evidence="5">
    <location>
        <begin position="586"/>
        <end position="640"/>
    </location>
</feature>
<evidence type="ECO:0000259" key="4">
    <source>
        <dbReference type="Pfam" id="PF22936"/>
    </source>
</evidence>
<name>A0AAD8HMG2_9APIA</name>
<dbReference type="GO" id="GO:0006508">
    <property type="term" value="P:proteolysis"/>
    <property type="evidence" value="ECO:0007669"/>
    <property type="project" value="UniProtKB-KW"/>
</dbReference>
<comment type="caution">
    <text evidence="6">The sequence shown here is derived from an EMBL/GenBank/DDBJ whole genome shotgun (WGS) entry which is preliminary data.</text>
</comment>
<feature type="region of interest" description="Disordered" evidence="2">
    <location>
        <begin position="1"/>
        <end position="20"/>
    </location>
</feature>
<dbReference type="Pfam" id="PF25597">
    <property type="entry name" value="SH3_retrovirus"/>
    <property type="match status" value="1"/>
</dbReference>
<keyword evidence="1" id="KW-0378">Hydrolase</keyword>
<reference evidence="6" key="2">
    <citation type="submission" date="2023-05" db="EMBL/GenBank/DDBJ databases">
        <authorList>
            <person name="Schelkunov M.I."/>
        </authorList>
    </citation>
    <scope>NUCLEOTIDE SEQUENCE</scope>
    <source>
        <strain evidence="6">Hsosn_3</strain>
        <tissue evidence="6">Leaf</tissue>
    </source>
</reference>
<feature type="region of interest" description="Disordered" evidence="2">
    <location>
        <begin position="682"/>
        <end position="736"/>
    </location>
</feature>
<dbReference type="Pfam" id="PF22936">
    <property type="entry name" value="Pol_BBD"/>
    <property type="match status" value="1"/>
</dbReference>
<keyword evidence="7" id="KW-1185">Reference proteome</keyword>
<protein>
    <recommendedName>
        <fullName evidence="8">GAG-pre-integrase domain-containing protein</fullName>
    </recommendedName>
</protein>
<dbReference type="InterPro" id="IPR057670">
    <property type="entry name" value="SH3_retrovirus"/>
</dbReference>
<feature type="compositionally biased region" description="Basic and acidic residues" evidence="2">
    <location>
        <begin position="7"/>
        <end position="20"/>
    </location>
</feature>
<dbReference type="GO" id="GO:0008233">
    <property type="term" value="F:peptidase activity"/>
    <property type="evidence" value="ECO:0007669"/>
    <property type="project" value="UniProtKB-KW"/>
</dbReference>
<dbReference type="AlphaFoldDB" id="A0AAD8HMG2"/>
<dbReference type="InterPro" id="IPR054722">
    <property type="entry name" value="PolX-like_BBD"/>
</dbReference>
<dbReference type="InterPro" id="IPR012337">
    <property type="entry name" value="RNaseH-like_sf"/>
</dbReference>
<feature type="region of interest" description="Disordered" evidence="2">
    <location>
        <begin position="200"/>
        <end position="231"/>
    </location>
</feature>
<evidence type="ECO:0000313" key="7">
    <source>
        <dbReference type="Proteomes" id="UP001237642"/>
    </source>
</evidence>
<dbReference type="GO" id="GO:0003676">
    <property type="term" value="F:nucleic acid binding"/>
    <property type="evidence" value="ECO:0007669"/>
    <property type="project" value="InterPro"/>
</dbReference>
<feature type="compositionally biased region" description="Polar residues" evidence="2">
    <location>
        <begin position="682"/>
        <end position="694"/>
    </location>
</feature>
<evidence type="ECO:0000256" key="1">
    <source>
        <dbReference type="ARBA" id="ARBA00022670"/>
    </source>
</evidence>
<reference evidence="6" key="1">
    <citation type="submission" date="2023-02" db="EMBL/GenBank/DDBJ databases">
        <title>Genome of toxic invasive species Heracleum sosnowskyi carries increased number of genes despite the absence of recent whole-genome duplications.</title>
        <authorList>
            <person name="Schelkunov M."/>
            <person name="Shtratnikova V."/>
            <person name="Makarenko M."/>
            <person name="Klepikova A."/>
            <person name="Omelchenko D."/>
            <person name="Novikova G."/>
            <person name="Obukhova E."/>
            <person name="Bogdanov V."/>
            <person name="Penin A."/>
            <person name="Logacheva M."/>
        </authorList>
    </citation>
    <scope>NUCLEOTIDE SEQUENCE</scope>
    <source>
        <strain evidence="6">Hsosn_3</strain>
        <tissue evidence="6">Leaf</tissue>
    </source>
</reference>